<comment type="caution">
    <text evidence="2">The sequence shown here is derived from an EMBL/GenBank/DDBJ whole genome shotgun (WGS) entry which is preliminary data.</text>
</comment>
<dbReference type="Proteomes" id="UP000644507">
    <property type="component" value="Unassembled WGS sequence"/>
</dbReference>
<evidence type="ECO:0000259" key="1">
    <source>
        <dbReference type="Pfam" id="PF16798"/>
    </source>
</evidence>
<dbReference type="RefSeq" id="WP_189572823.1">
    <property type="nucleotide sequence ID" value="NZ_BMXI01000017.1"/>
</dbReference>
<feature type="domain" description="DUF5069" evidence="1">
    <location>
        <begin position="4"/>
        <end position="138"/>
    </location>
</feature>
<keyword evidence="3" id="KW-1185">Reference proteome</keyword>
<proteinExistence type="predicted"/>
<accession>A0A918WPH3</accession>
<reference evidence="2" key="2">
    <citation type="submission" date="2020-09" db="EMBL/GenBank/DDBJ databases">
        <authorList>
            <person name="Sun Q."/>
            <person name="Kim S."/>
        </authorList>
    </citation>
    <scope>NUCLEOTIDE SEQUENCE</scope>
    <source>
        <strain evidence="2">KCTC 12988</strain>
    </source>
</reference>
<dbReference type="EMBL" id="BMXI01000017">
    <property type="protein sequence ID" value="GHC63915.1"/>
    <property type="molecule type" value="Genomic_DNA"/>
</dbReference>
<sequence length="139" mass="15895">MSDTYPCSPRSEIDGLPYFPRMVEKIRLFAAGELHPELHANLGKGMDLWICQFLGVDYETIKELTLAGAPDSEVLAQARAKGTKREEYELAWFRSYILNRGFRDDLSEKLASRIEESGFQDKEGIYSFCDYIDADEGRL</sequence>
<organism evidence="2 3">
    <name type="scientific">Roseibacillus persicicus</name>
    <dbReference type="NCBI Taxonomy" id="454148"/>
    <lineage>
        <taxon>Bacteria</taxon>
        <taxon>Pseudomonadati</taxon>
        <taxon>Verrucomicrobiota</taxon>
        <taxon>Verrucomicrobiia</taxon>
        <taxon>Verrucomicrobiales</taxon>
        <taxon>Verrucomicrobiaceae</taxon>
        <taxon>Roseibacillus</taxon>
    </lineage>
</organism>
<evidence type="ECO:0000313" key="2">
    <source>
        <dbReference type="EMBL" id="GHC63915.1"/>
    </source>
</evidence>
<name>A0A918WPH3_9BACT</name>
<reference evidence="2" key="1">
    <citation type="journal article" date="2014" name="Int. J. Syst. Evol. Microbiol.">
        <title>Complete genome sequence of Corynebacterium casei LMG S-19264T (=DSM 44701T), isolated from a smear-ripened cheese.</title>
        <authorList>
            <consortium name="US DOE Joint Genome Institute (JGI-PGF)"/>
            <person name="Walter F."/>
            <person name="Albersmeier A."/>
            <person name="Kalinowski J."/>
            <person name="Ruckert C."/>
        </authorList>
    </citation>
    <scope>NUCLEOTIDE SEQUENCE</scope>
    <source>
        <strain evidence="2">KCTC 12988</strain>
    </source>
</reference>
<gene>
    <name evidence="2" type="ORF">GCM10007100_34390</name>
</gene>
<evidence type="ECO:0000313" key="3">
    <source>
        <dbReference type="Proteomes" id="UP000644507"/>
    </source>
</evidence>
<dbReference type="AlphaFoldDB" id="A0A918WPH3"/>
<dbReference type="Pfam" id="PF16798">
    <property type="entry name" value="DUF5069"/>
    <property type="match status" value="1"/>
</dbReference>
<dbReference type="InterPro" id="IPR031849">
    <property type="entry name" value="DUF5069"/>
</dbReference>
<protein>
    <recommendedName>
        <fullName evidence="1">DUF5069 domain-containing protein</fullName>
    </recommendedName>
</protein>